<name>A0A0A3YSC0_9GAMM</name>
<reference evidence="1 2" key="1">
    <citation type="submission" date="2014-10" db="EMBL/GenBank/DDBJ databases">
        <title>Genome sequence of Erwinia typographi M043b.</title>
        <authorList>
            <person name="Chan K.-G."/>
            <person name="Tan W.-S."/>
        </authorList>
    </citation>
    <scope>NUCLEOTIDE SEQUENCE [LARGE SCALE GENOMIC DNA]</scope>
    <source>
        <strain evidence="1 2">M043b</strain>
    </source>
</reference>
<evidence type="ECO:0000313" key="1">
    <source>
        <dbReference type="EMBL" id="KGT88424.1"/>
    </source>
</evidence>
<proteinExistence type="predicted"/>
<organism evidence="1 2">
    <name type="scientific">Erwinia typographi</name>
    <dbReference type="NCBI Taxonomy" id="371042"/>
    <lineage>
        <taxon>Bacteria</taxon>
        <taxon>Pseudomonadati</taxon>
        <taxon>Pseudomonadota</taxon>
        <taxon>Gammaproteobacteria</taxon>
        <taxon>Enterobacterales</taxon>
        <taxon>Erwiniaceae</taxon>
        <taxon>Erwinia</taxon>
    </lineage>
</organism>
<dbReference type="STRING" id="371042.NG99_21970"/>
<keyword evidence="2" id="KW-1185">Reference proteome</keyword>
<comment type="caution">
    <text evidence="1">The sequence shown here is derived from an EMBL/GenBank/DDBJ whole genome shotgun (WGS) entry which is preliminary data.</text>
</comment>
<dbReference type="EMBL" id="JRUQ01000062">
    <property type="protein sequence ID" value="KGT88424.1"/>
    <property type="molecule type" value="Genomic_DNA"/>
</dbReference>
<evidence type="ECO:0000313" key="2">
    <source>
        <dbReference type="Proteomes" id="UP000030351"/>
    </source>
</evidence>
<dbReference type="AlphaFoldDB" id="A0A0A3YSC0"/>
<accession>A0A0A3YSC0</accession>
<dbReference type="Proteomes" id="UP000030351">
    <property type="component" value="Unassembled WGS sequence"/>
</dbReference>
<gene>
    <name evidence="1" type="ORF">NG99_21970</name>
</gene>
<sequence>MILYAVNLDLESRKNKFFFILPLDAVRDVPILFGIQGYEPGKKARRRWLKRQIKPALSVHKLI</sequence>
<protein>
    <submittedName>
        <fullName evidence="1">Uncharacterized protein</fullName>
    </submittedName>
</protein>